<dbReference type="EMBL" id="CAJEWN010000765">
    <property type="protein sequence ID" value="CAD2189703.1"/>
    <property type="molecule type" value="Genomic_DNA"/>
</dbReference>
<gene>
    <name evidence="1" type="ORF">MENT_LOCUS42442</name>
</gene>
<dbReference type="Proteomes" id="UP000580250">
    <property type="component" value="Unassembled WGS sequence"/>
</dbReference>
<evidence type="ECO:0000313" key="1">
    <source>
        <dbReference type="EMBL" id="CAD2189703.1"/>
    </source>
</evidence>
<proteinExistence type="predicted"/>
<organism evidence="1 2">
    <name type="scientific">Meloidogyne enterolobii</name>
    <name type="common">Root-knot nematode worm</name>
    <name type="synonym">Meloidogyne mayaguensis</name>
    <dbReference type="NCBI Taxonomy" id="390850"/>
    <lineage>
        <taxon>Eukaryota</taxon>
        <taxon>Metazoa</taxon>
        <taxon>Ecdysozoa</taxon>
        <taxon>Nematoda</taxon>
        <taxon>Chromadorea</taxon>
        <taxon>Rhabditida</taxon>
        <taxon>Tylenchina</taxon>
        <taxon>Tylenchomorpha</taxon>
        <taxon>Tylenchoidea</taxon>
        <taxon>Meloidogynidae</taxon>
        <taxon>Meloidogyninae</taxon>
        <taxon>Meloidogyne</taxon>
    </lineage>
</organism>
<accession>A0A6V7WRU3</accession>
<protein>
    <submittedName>
        <fullName evidence="1">Uncharacterized protein</fullName>
    </submittedName>
</protein>
<name>A0A6V7WRU3_MELEN</name>
<comment type="caution">
    <text evidence="1">The sequence shown here is derived from an EMBL/GenBank/DDBJ whole genome shotgun (WGS) entry which is preliminary data.</text>
</comment>
<evidence type="ECO:0000313" key="2">
    <source>
        <dbReference type="Proteomes" id="UP000580250"/>
    </source>
</evidence>
<reference evidence="1 2" key="1">
    <citation type="submission" date="2020-08" db="EMBL/GenBank/DDBJ databases">
        <authorList>
            <person name="Koutsovoulos G."/>
            <person name="Danchin GJ E."/>
        </authorList>
    </citation>
    <scope>NUCLEOTIDE SEQUENCE [LARGE SCALE GENOMIC DNA]</scope>
</reference>
<dbReference type="AlphaFoldDB" id="A0A6V7WRU3"/>
<sequence length="41" mass="4912">MEIKPKNGNNPKSDLIDLTEQIKSIWPWQNFSEELKRIEIK</sequence>